<proteinExistence type="predicted"/>
<evidence type="ECO:0000259" key="2">
    <source>
        <dbReference type="Pfam" id="PF23209"/>
    </source>
</evidence>
<evidence type="ECO:0000313" key="3">
    <source>
        <dbReference type="EMBL" id="CAD8778528.1"/>
    </source>
</evidence>
<reference evidence="3" key="1">
    <citation type="submission" date="2021-01" db="EMBL/GenBank/DDBJ databases">
        <authorList>
            <person name="Corre E."/>
            <person name="Pelletier E."/>
            <person name="Niang G."/>
            <person name="Scheremetjew M."/>
            <person name="Finn R."/>
            <person name="Kale V."/>
            <person name="Holt S."/>
            <person name="Cochrane G."/>
            <person name="Meng A."/>
            <person name="Brown T."/>
            <person name="Cohen L."/>
        </authorList>
    </citation>
    <scope>NUCLEOTIDE SEQUENCE</scope>
    <source>
        <strain evidence="3">SAG 63-3</strain>
    </source>
</reference>
<feature type="compositionally biased region" description="Gly residues" evidence="1">
    <location>
        <begin position="317"/>
        <end position="328"/>
    </location>
</feature>
<organism evidence="3">
    <name type="scientific">Polytomella parva</name>
    <dbReference type="NCBI Taxonomy" id="51329"/>
    <lineage>
        <taxon>Eukaryota</taxon>
        <taxon>Viridiplantae</taxon>
        <taxon>Chlorophyta</taxon>
        <taxon>core chlorophytes</taxon>
        <taxon>Chlorophyceae</taxon>
        <taxon>CS clade</taxon>
        <taxon>Chlamydomonadales</taxon>
        <taxon>Chlamydomonadaceae</taxon>
        <taxon>Polytomella</taxon>
    </lineage>
</organism>
<dbReference type="InterPro" id="IPR016181">
    <property type="entry name" value="Acyl_CoA_acyltransferase"/>
</dbReference>
<protein>
    <recommendedName>
        <fullName evidence="2">Increased DNA methylation 1 C-terminal domain-containing protein</fullName>
    </recommendedName>
</protein>
<evidence type="ECO:0000256" key="1">
    <source>
        <dbReference type="SAM" id="MobiDB-lite"/>
    </source>
</evidence>
<accession>A0A7S0V2M2</accession>
<dbReference type="SUPFAM" id="SSF55729">
    <property type="entry name" value="Acyl-CoA N-acyltransferases (Nat)"/>
    <property type="match status" value="1"/>
</dbReference>
<feature type="domain" description="Increased DNA methylation 1 C-terminal" evidence="2">
    <location>
        <begin position="154"/>
        <end position="257"/>
    </location>
</feature>
<feature type="compositionally biased region" description="Pro residues" evidence="1">
    <location>
        <begin position="298"/>
        <end position="307"/>
    </location>
</feature>
<dbReference type="EMBL" id="HBFM01021100">
    <property type="protein sequence ID" value="CAD8778528.1"/>
    <property type="molecule type" value="Transcribed_RNA"/>
</dbReference>
<feature type="compositionally biased region" description="Low complexity" evidence="1">
    <location>
        <begin position="384"/>
        <end position="419"/>
    </location>
</feature>
<gene>
    <name evidence="3" type="ORF">PPAR00522_LOCUS13734</name>
</gene>
<dbReference type="InterPro" id="IPR056511">
    <property type="entry name" value="IDM1_C"/>
</dbReference>
<name>A0A7S0V2M2_9CHLO</name>
<feature type="region of interest" description="Disordered" evidence="1">
    <location>
        <begin position="286"/>
        <end position="419"/>
    </location>
</feature>
<dbReference type="Gene3D" id="3.40.630.30">
    <property type="match status" value="1"/>
</dbReference>
<dbReference type="Pfam" id="PF23209">
    <property type="entry name" value="IDM1_C"/>
    <property type="match status" value="1"/>
</dbReference>
<dbReference type="AlphaFoldDB" id="A0A7S0V2M2"/>
<feature type="compositionally biased region" description="Polar residues" evidence="1">
    <location>
        <begin position="334"/>
        <end position="383"/>
    </location>
</feature>
<sequence length="419" mass="45127">MSTAQGERRLMLASTRHSLKKIPVTELFEIPGRPHVVYQLKDYSAGEDYEAAAALARQDSPFLFKAFETGQIGPKRLSKISGDAPRVATIHEYLEWTVTSQSAEADDELDFSGFRVLVILQRFVPGWPPFGTFSEEGKKSCDFLGAEFNPLPSLQSHSKPICAATVRAGPGYLEVPFVATSESKRGRGYCRCLVEALEDVSRGLSLPLIMLCSTNDPVVKLTWSRLGFQFTSESDMEHWDIEESDLVHLQNTTQMHKVIGPAPQHKALIIKQGNFKQRIYVRLDKDGHPLKGGNGVPNPEPPAPLPPEDAAALAAAAGGGLTKGGEGISKGKVSHTSKSGGTPASKLSNGKTATGKNGSISRNSSSMKAPNNQSHSHSNPQCYSQSISESQSHSQSEAQSVATSISHSGSRSSSQVVRC</sequence>